<organism evidence="2 3">
    <name type="scientific">Brassica napus</name>
    <name type="common">Rape</name>
    <dbReference type="NCBI Taxonomy" id="3708"/>
    <lineage>
        <taxon>Eukaryota</taxon>
        <taxon>Viridiplantae</taxon>
        <taxon>Streptophyta</taxon>
        <taxon>Embryophyta</taxon>
        <taxon>Tracheophyta</taxon>
        <taxon>Spermatophyta</taxon>
        <taxon>Magnoliopsida</taxon>
        <taxon>eudicotyledons</taxon>
        <taxon>Gunneridae</taxon>
        <taxon>Pentapetalae</taxon>
        <taxon>rosids</taxon>
        <taxon>malvids</taxon>
        <taxon>Brassicales</taxon>
        <taxon>Brassicaceae</taxon>
        <taxon>Brassiceae</taxon>
        <taxon>Brassica</taxon>
    </lineage>
</organism>
<dbReference type="EMBL" id="HG994357">
    <property type="protein sequence ID" value="CAF2118077.1"/>
    <property type="molecule type" value="Genomic_DNA"/>
</dbReference>
<dbReference type="AlphaFoldDB" id="A0A078FE11"/>
<dbReference type="Gramene" id="CDY11179">
    <property type="protein sequence ID" value="CDY11179"/>
    <property type="gene ID" value="GSBRNA2T00049192001"/>
</dbReference>
<accession>A0A078FE11</accession>
<gene>
    <name evidence="2" type="primary">BnaA03g00150D</name>
    <name evidence="1" type="ORF">DARMORV10_A03P00090.1</name>
    <name evidence="2" type="ORF">GSBRNA2T00049192001</name>
</gene>
<dbReference type="PaxDb" id="3708-A0A078FE11"/>
<sequence length="42" mass="5033">MRASMAASRLSDNRKLFRVLPTIQRYLYRPWSLCFGCALRRK</sequence>
<evidence type="ECO:0000313" key="1">
    <source>
        <dbReference type="EMBL" id="CAF2118077.1"/>
    </source>
</evidence>
<dbReference type="Proteomes" id="UP000028999">
    <property type="component" value="Unassembled WGS sequence"/>
</dbReference>
<evidence type="ECO:0000313" key="3">
    <source>
        <dbReference type="Proteomes" id="UP000028999"/>
    </source>
</evidence>
<dbReference type="EMBL" id="LK032010">
    <property type="protein sequence ID" value="CDY11179.1"/>
    <property type="molecule type" value="Genomic_DNA"/>
</dbReference>
<protein>
    <submittedName>
        <fullName evidence="1">(rape) hypothetical protein</fullName>
    </submittedName>
    <submittedName>
        <fullName evidence="2">BnaA03g00150D protein</fullName>
    </submittedName>
</protein>
<keyword evidence="3" id="KW-1185">Reference proteome</keyword>
<reference evidence="1" key="3">
    <citation type="submission" date="2021-01" db="EMBL/GenBank/DDBJ databases">
        <authorList>
            <consortium name="Genoscope - CEA"/>
            <person name="William W."/>
        </authorList>
    </citation>
    <scope>NUCLEOTIDE SEQUENCE</scope>
</reference>
<proteinExistence type="predicted"/>
<dbReference type="Proteomes" id="UP001295469">
    <property type="component" value="Chromosome A03"/>
</dbReference>
<evidence type="ECO:0000313" key="2">
    <source>
        <dbReference type="EMBL" id="CDY11179.1"/>
    </source>
</evidence>
<reference evidence="2" key="2">
    <citation type="submission" date="2014-06" db="EMBL/GenBank/DDBJ databases">
        <authorList>
            <person name="Genoscope - CEA"/>
        </authorList>
    </citation>
    <scope>NUCLEOTIDE SEQUENCE</scope>
</reference>
<reference evidence="2 3" key="1">
    <citation type="journal article" date="2014" name="Science">
        <title>Plant genetics. Early allopolyploid evolution in the post-Neolithic Brassica napus oilseed genome.</title>
        <authorList>
            <person name="Chalhoub B."/>
            <person name="Denoeud F."/>
            <person name="Liu S."/>
            <person name="Parkin I.A."/>
            <person name="Tang H."/>
            <person name="Wang X."/>
            <person name="Chiquet J."/>
            <person name="Belcram H."/>
            <person name="Tong C."/>
            <person name="Samans B."/>
            <person name="Correa M."/>
            <person name="Da Silva C."/>
            <person name="Just J."/>
            <person name="Falentin C."/>
            <person name="Koh C.S."/>
            <person name="Le Clainche I."/>
            <person name="Bernard M."/>
            <person name="Bento P."/>
            <person name="Noel B."/>
            <person name="Labadie K."/>
            <person name="Alberti A."/>
            <person name="Charles M."/>
            <person name="Arnaud D."/>
            <person name="Guo H."/>
            <person name="Daviaud C."/>
            <person name="Alamery S."/>
            <person name="Jabbari K."/>
            <person name="Zhao M."/>
            <person name="Edger P.P."/>
            <person name="Chelaifa H."/>
            <person name="Tack D."/>
            <person name="Lassalle G."/>
            <person name="Mestiri I."/>
            <person name="Schnel N."/>
            <person name="Le Paslier M.C."/>
            <person name="Fan G."/>
            <person name="Renault V."/>
            <person name="Bayer P.E."/>
            <person name="Golicz A.A."/>
            <person name="Manoli S."/>
            <person name="Lee T.H."/>
            <person name="Thi V.H."/>
            <person name="Chalabi S."/>
            <person name="Hu Q."/>
            <person name="Fan C."/>
            <person name="Tollenaere R."/>
            <person name="Lu Y."/>
            <person name="Battail C."/>
            <person name="Shen J."/>
            <person name="Sidebottom C.H."/>
            <person name="Wang X."/>
            <person name="Canaguier A."/>
            <person name="Chauveau A."/>
            <person name="Berard A."/>
            <person name="Deniot G."/>
            <person name="Guan M."/>
            <person name="Liu Z."/>
            <person name="Sun F."/>
            <person name="Lim Y.P."/>
            <person name="Lyons E."/>
            <person name="Town C.D."/>
            <person name="Bancroft I."/>
            <person name="Wang X."/>
            <person name="Meng J."/>
            <person name="Ma J."/>
            <person name="Pires J.C."/>
            <person name="King G.J."/>
            <person name="Brunel D."/>
            <person name="Delourme R."/>
            <person name="Renard M."/>
            <person name="Aury J.M."/>
            <person name="Adams K.L."/>
            <person name="Batley J."/>
            <person name="Snowdon R.J."/>
            <person name="Tost J."/>
            <person name="Edwards D."/>
            <person name="Zhou Y."/>
            <person name="Hua W."/>
            <person name="Sharpe A.G."/>
            <person name="Paterson A.H."/>
            <person name="Guan C."/>
            <person name="Wincker P."/>
        </authorList>
    </citation>
    <scope>NUCLEOTIDE SEQUENCE [LARGE SCALE GENOMIC DNA]</scope>
    <source>
        <strain evidence="3">cv. Darmor-bzh</strain>
    </source>
</reference>
<name>A0A078FE11_BRANA</name>